<dbReference type="InterPro" id="IPR000182">
    <property type="entry name" value="GNAT_dom"/>
</dbReference>
<reference evidence="2" key="1">
    <citation type="submission" date="2021-08" db="EMBL/GenBank/DDBJ databases">
        <title>Prevotella lacticifex sp. nov., isolated from rumen of cow.</title>
        <authorList>
            <person name="Shinkai T."/>
            <person name="Ikeyama N."/>
            <person name="Kumagai M."/>
            <person name="Ohmori H."/>
            <person name="Sakamoto M."/>
            <person name="Ohkuma M."/>
            <person name="Mitsumori M."/>
        </authorList>
    </citation>
    <scope>NUCLEOTIDE SEQUENCE</scope>
    <source>
        <strain evidence="2">JCM 8259</strain>
    </source>
</reference>
<dbReference type="PROSITE" id="PS51186">
    <property type="entry name" value="GNAT"/>
    <property type="match status" value="1"/>
</dbReference>
<dbReference type="SUPFAM" id="SSF55729">
    <property type="entry name" value="Acyl-CoA N-acyltransferases (Nat)"/>
    <property type="match status" value="1"/>
</dbReference>
<proteinExistence type="predicted"/>
<dbReference type="PANTHER" id="PTHR43415:SF5">
    <property type="entry name" value="ACETYLTRANSFERASE"/>
    <property type="match status" value="1"/>
</dbReference>
<dbReference type="EMBL" id="BPTT01000001">
    <property type="protein sequence ID" value="GJG32054.1"/>
    <property type="molecule type" value="Genomic_DNA"/>
</dbReference>
<dbReference type="AlphaFoldDB" id="A0AA37I0E2"/>
<organism evidence="2 3">
    <name type="scientific">Xylanibacter ruminicola</name>
    <name type="common">Prevotella ruminicola</name>
    <dbReference type="NCBI Taxonomy" id="839"/>
    <lineage>
        <taxon>Bacteria</taxon>
        <taxon>Pseudomonadati</taxon>
        <taxon>Bacteroidota</taxon>
        <taxon>Bacteroidia</taxon>
        <taxon>Bacteroidales</taxon>
        <taxon>Prevotellaceae</taxon>
        <taxon>Xylanibacter</taxon>
    </lineage>
</organism>
<comment type="caution">
    <text evidence="2">The sequence shown here is derived from an EMBL/GenBank/DDBJ whole genome shotgun (WGS) entry which is preliminary data.</text>
</comment>
<evidence type="ECO:0000313" key="2">
    <source>
        <dbReference type="EMBL" id="GJG32054.1"/>
    </source>
</evidence>
<dbReference type="PANTHER" id="PTHR43415">
    <property type="entry name" value="SPERMIDINE N(1)-ACETYLTRANSFERASE"/>
    <property type="match status" value="1"/>
</dbReference>
<sequence length="178" mass="20402">MQDFMTPPKHVNCRAKKSSLDMTLRPFLSDDAATILSWCKDKHAFRLWSADRYKDFPAKPEEMMAQYNGDNIYPLTAVVGDTIIGHILLRRPSEDKSIIRFGFVIVDNTKRGYGYGKQLLRQAIEYAREKLGAKQITLGVFCENISAVECYKSVGFRIKGDGSYLIDGDKWKEFEMEL</sequence>
<dbReference type="Gene3D" id="3.40.630.30">
    <property type="match status" value="1"/>
</dbReference>
<dbReference type="InterPro" id="IPR016181">
    <property type="entry name" value="Acyl_CoA_acyltransferase"/>
</dbReference>
<protein>
    <recommendedName>
        <fullName evidence="1">N-acetyltransferase domain-containing protein</fullName>
    </recommendedName>
</protein>
<dbReference type="Proteomes" id="UP000887097">
    <property type="component" value="Unassembled WGS sequence"/>
</dbReference>
<gene>
    <name evidence="2" type="ORF">PRMUPPPA20_01630</name>
</gene>
<feature type="domain" description="N-acetyltransferase" evidence="1">
    <location>
        <begin position="22"/>
        <end position="178"/>
    </location>
</feature>
<dbReference type="GO" id="GO:0016747">
    <property type="term" value="F:acyltransferase activity, transferring groups other than amino-acyl groups"/>
    <property type="evidence" value="ECO:0007669"/>
    <property type="project" value="InterPro"/>
</dbReference>
<dbReference type="CDD" id="cd04301">
    <property type="entry name" value="NAT_SF"/>
    <property type="match status" value="1"/>
</dbReference>
<evidence type="ECO:0000313" key="3">
    <source>
        <dbReference type="Proteomes" id="UP000887097"/>
    </source>
</evidence>
<dbReference type="Pfam" id="PF00583">
    <property type="entry name" value="Acetyltransf_1"/>
    <property type="match status" value="1"/>
</dbReference>
<name>A0AA37I0E2_XYLRU</name>
<accession>A0AA37I0E2</accession>
<evidence type="ECO:0000259" key="1">
    <source>
        <dbReference type="PROSITE" id="PS51186"/>
    </source>
</evidence>